<organism evidence="1 2">
    <name type="scientific">Hohaiivirga grylli</name>
    <dbReference type="NCBI Taxonomy" id="3133970"/>
    <lineage>
        <taxon>Bacteria</taxon>
        <taxon>Pseudomonadati</taxon>
        <taxon>Pseudomonadota</taxon>
        <taxon>Alphaproteobacteria</taxon>
        <taxon>Hyphomicrobiales</taxon>
        <taxon>Methylobacteriaceae</taxon>
        <taxon>Hohaiivirga</taxon>
    </lineage>
</organism>
<keyword evidence="2" id="KW-1185">Reference proteome</keyword>
<dbReference type="InterPro" id="IPR007709">
    <property type="entry name" value="N-FG_amidohydro"/>
</dbReference>
<dbReference type="Gene3D" id="3.40.630.40">
    <property type="entry name" value="Zn-dependent exopeptidases"/>
    <property type="match status" value="1"/>
</dbReference>
<gene>
    <name evidence="1" type="ORF">WJT86_08865</name>
</gene>
<dbReference type="SUPFAM" id="SSF53187">
    <property type="entry name" value="Zn-dependent exopeptidases"/>
    <property type="match status" value="1"/>
</dbReference>
<name>A0ABV0BLI3_9HYPH</name>
<reference evidence="1 2" key="1">
    <citation type="submission" date="2024-04" db="EMBL/GenBank/DDBJ databases">
        <title>A novel species isolated from cricket.</title>
        <authorList>
            <person name="Wang H.-C."/>
        </authorList>
    </citation>
    <scope>NUCLEOTIDE SEQUENCE [LARGE SCALE GENOMIC DNA]</scope>
    <source>
        <strain evidence="1 2">WL0021</strain>
    </source>
</reference>
<dbReference type="Pfam" id="PF05013">
    <property type="entry name" value="FGase"/>
    <property type="match status" value="1"/>
</dbReference>
<evidence type="ECO:0000313" key="2">
    <source>
        <dbReference type="Proteomes" id="UP001418637"/>
    </source>
</evidence>
<proteinExistence type="predicted"/>
<protein>
    <submittedName>
        <fullName evidence="1">N-formylglutamate amidohydrolase</fullName>
    </submittedName>
</protein>
<dbReference type="Proteomes" id="UP001418637">
    <property type="component" value="Unassembled WGS sequence"/>
</dbReference>
<sequence length="296" mass="33106">MFNTNNSRFSPPFTVYEPSQLTTPLVFNVPHSGSVYPEDFVANSRLNNVSLRRSEDAFLDHLYRPMTALGAPVLSAHFPRAYIDVNREPFELEPRLFEGKLPTYANTRSTRVLAGLGTIPRIVADGYEIYRGKLSIEEGLHRIETLYRPYHATLRALLDRTISSFGFAILIDCHSMPSASLPMTNGMKPDVVLGDRFGTSCSGHLIDIVEVLFAEQGYQVARNKPYAGGFITEFYGDPASGCHALQIELNRTLYMNEGLIEPLAEFSNIAGDVWQIFSQIVEIIGERNDETYVAAE</sequence>
<comment type="caution">
    <text evidence="1">The sequence shown here is derived from an EMBL/GenBank/DDBJ whole genome shotgun (WGS) entry which is preliminary data.</text>
</comment>
<dbReference type="EMBL" id="JBBYXI010000003">
    <property type="protein sequence ID" value="MEN3931166.1"/>
    <property type="molecule type" value="Genomic_DNA"/>
</dbReference>
<evidence type="ECO:0000313" key="1">
    <source>
        <dbReference type="EMBL" id="MEN3931166.1"/>
    </source>
</evidence>
<accession>A0ABV0BLI3</accession>
<dbReference type="RefSeq" id="WP_346337204.1">
    <property type="nucleotide sequence ID" value="NZ_JBBYXI010000003.1"/>
</dbReference>